<protein>
    <submittedName>
        <fullName evidence="2">Aminoglycoside phosphotransferase</fullName>
    </submittedName>
</protein>
<accession>A0ABQ4EZS6</accession>
<keyword evidence="3" id="KW-1185">Reference proteome</keyword>
<reference evidence="2 3" key="1">
    <citation type="submission" date="2021-01" db="EMBL/GenBank/DDBJ databases">
        <title>Whole genome shotgun sequence of Plantactinospora mayteni NBRC 109088.</title>
        <authorList>
            <person name="Komaki H."/>
            <person name="Tamura T."/>
        </authorList>
    </citation>
    <scope>NUCLEOTIDE SEQUENCE [LARGE SCALE GENOMIC DNA]</scope>
    <source>
        <strain evidence="2 3">NBRC 109088</strain>
    </source>
</reference>
<sequence>MSTADPSSVQAQVDEALVRRLLAAQFPQWAELPVVRTRIWGTDNAMYRLGDDKVVRLPRLARWAPQVDREQHWLPRLAPHLPSTIPVPLALGQPAEGYPFRWSVYPWLDGENPSREGGADPDRLARDVAEFVLALRRIDPADGPAPESSNAYRGVPMGDSRPSIAADDSVRSRIAALVGLVDIDALTAVWEAALAAGPAWDGQGVWIHGDLSAGNLLTVDGRLRAVIDFGCMGVGDPACDLIAAWTVLPAHSRAVFRAALSVDDASWARGRGWGLAARVPAPEDFSTADPDRAAYARRIVAEFVADHRQDSATPVPERRH</sequence>
<dbReference type="SUPFAM" id="SSF56112">
    <property type="entry name" value="Protein kinase-like (PK-like)"/>
    <property type="match status" value="1"/>
</dbReference>
<evidence type="ECO:0000259" key="1">
    <source>
        <dbReference type="Pfam" id="PF01636"/>
    </source>
</evidence>
<evidence type="ECO:0000313" key="2">
    <source>
        <dbReference type="EMBL" id="GIH00164.1"/>
    </source>
</evidence>
<comment type="caution">
    <text evidence="2">The sequence shown here is derived from an EMBL/GenBank/DDBJ whole genome shotgun (WGS) entry which is preliminary data.</text>
</comment>
<dbReference type="InterPro" id="IPR002575">
    <property type="entry name" value="Aminoglycoside_PTrfase"/>
</dbReference>
<gene>
    <name evidence="2" type="ORF">Pma05_67360</name>
</gene>
<dbReference type="CDD" id="cd05155">
    <property type="entry name" value="APH_ChoK_like_1"/>
    <property type="match status" value="1"/>
</dbReference>
<dbReference type="Proteomes" id="UP000621500">
    <property type="component" value="Unassembled WGS sequence"/>
</dbReference>
<evidence type="ECO:0000313" key="3">
    <source>
        <dbReference type="Proteomes" id="UP000621500"/>
    </source>
</evidence>
<dbReference type="Gene3D" id="3.30.200.20">
    <property type="entry name" value="Phosphorylase Kinase, domain 1"/>
    <property type="match status" value="1"/>
</dbReference>
<dbReference type="RefSeq" id="WP_239313637.1">
    <property type="nucleotide sequence ID" value="NZ_BAAAZQ010000020.1"/>
</dbReference>
<organism evidence="2 3">
    <name type="scientific">Plantactinospora mayteni</name>
    <dbReference type="NCBI Taxonomy" id="566021"/>
    <lineage>
        <taxon>Bacteria</taxon>
        <taxon>Bacillati</taxon>
        <taxon>Actinomycetota</taxon>
        <taxon>Actinomycetes</taxon>
        <taxon>Micromonosporales</taxon>
        <taxon>Micromonosporaceae</taxon>
        <taxon>Plantactinospora</taxon>
    </lineage>
</organism>
<dbReference type="Gene3D" id="3.90.1200.10">
    <property type="match status" value="1"/>
</dbReference>
<dbReference type="InterPro" id="IPR011009">
    <property type="entry name" value="Kinase-like_dom_sf"/>
</dbReference>
<dbReference type="EMBL" id="BONX01000050">
    <property type="protein sequence ID" value="GIH00164.1"/>
    <property type="molecule type" value="Genomic_DNA"/>
</dbReference>
<name>A0ABQ4EZS6_9ACTN</name>
<dbReference type="InterPro" id="IPR051678">
    <property type="entry name" value="AGP_Transferase"/>
</dbReference>
<dbReference type="Pfam" id="PF01636">
    <property type="entry name" value="APH"/>
    <property type="match status" value="1"/>
</dbReference>
<feature type="domain" description="Aminoglycoside phosphotransferase" evidence="1">
    <location>
        <begin position="40"/>
        <end position="273"/>
    </location>
</feature>
<dbReference type="PANTHER" id="PTHR21310">
    <property type="entry name" value="AMINOGLYCOSIDE PHOSPHOTRANSFERASE-RELATED-RELATED"/>
    <property type="match status" value="1"/>
</dbReference>
<proteinExistence type="predicted"/>
<dbReference type="PANTHER" id="PTHR21310:SF42">
    <property type="entry name" value="BIFUNCTIONAL AAC_APH"/>
    <property type="match status" value="1"/>
</dbReference>